<dbReference type="EMBL" id="MDYP01000028">
    <property type="protein sequence ID" value="OQE04953.1"/>
    <property type="molecule type" value="Genomic_DNA"/>
</dbReference>
<evidence type="ECO:0000256" key="1">
    <source>
        <dbReference type="SAM" id="MobiDB-lite"/>
    </source>
</evidence>
<evidence type="ECO:0000313" key="2">
    <source>
        <dbReference type="EMBL" id="OQE04953.1"/>
    </source>
</evidence>
<gene>
    <name evidence="2" type="ORF">PENVUL_c028G04814</name>
</gene>
<feature type="compositionally biased region" description="Polar residues" evidence="1">
    <location>
        <begin position="36"/>
        <end position="45"/>
    </location>
</feature>
<dbReference type="AlphaFoldDB" id="A0A1V6RU60"/>
<evidence type="ECO:0000313" key="3">
    <source>
        <dbReference type="Proteomes" id="UP000191518"/>
    </source>
</evidence>
<dbReference type="Proteomes" id="UP000191518">
    <property type="component" value="Unassembled WGS sequence"/>
</dbReference>
<dbReference type="OrthoDB" id="4361035at2759"/>
<comment type="caution">
    <text evidence="2">The sequence shown here is derived from an EMBL/GenBank/DDBJ whole genome shotgun (WGS) entry which is preliminary data.</text>
</comment>
<proteinExistence type="predicted"/>
<feature type="region of interest" description="Disordered" evidence="1">
    <location>
        <begin position="245"/>
        <end position="269"/>
    </location>
</feature>
<reference evidence="3" key="1">
    <citation type="journal article" date="2017" name="Nat. Microbiol.">
        <title>Global analysis of biosynthetic gene clusters reveals vast potential of secondary metabolite production in Penicillium species.</title>
        <authorList>
            <person name="Nielsen J.C."/>
            <person name="Grijseels S."/>
            <person name="Prigent S."/>
            <person name="Ji B."/>
            <person name="Dainat J."/>
            <person name="Nielsen K.F."/>
            <person name="Frisvad J.C."/>
            <person name="Workman M."/>
            <person name="Nielsen J."/>
        </authorList>
    </citation>
    <scope>NUCLEOTIDE SEQUENCE [LARGE SCALE GENOMIC DNA]</scope>
    <source>
        <strain evidence="3">IBT 29486</strain>
    </source>
</reference>
<name>A0A1V6RU60_9EURO</name>
<sequence>MADETETQNTTPDSIGWPTSPRQGVQPPTEPPPRNEATSLQSQSGAVPPVIRGWYAPPAPWQVQSNSPATPTPSQTASQNAAPPTVPPVSPTVAQIVAPATIPSAAPTVGQTPSQILGQMPNQLLSQTLGQTPSKAPRASPLSTEDDLELLRIAVYYKDRFTSMKGNASLYESIADVWRANTGRNINQQTVHKHVTERLKVHGAILSIPKADRARMNATEAAIFDYANEIYEVLQQNLRANEQRKEFASVGTRPQISTNSAGDGMADESVQRARDKRPINEANPTQVGMLKPPTPPISLHTEMALFLSMMNTRAASEASTAAKRSDITRLERRIDSMAATMDGMMALLRTIAHRQSGSN</sequence>
<protein>
    <submittedName>
        <fullName evidence="2">Uncharacterized protein</fullName>
    </submittedName>
</protein>
<feature type="region of interest" description="Disordered" evidence="1">
    <location>
        <begin position="1"/>
        <end position="88"/>
    </location>
</feature>
<accession>A0A1V6RU60</accession>
<feature type="compositionally biased region" description="Polar residues" evidence="1">
    <location>
        <begin position="62"/>
        <end position="80"/>
    </location>
</feature>
<organism evidence="2 3">
    <name type="scientific">Penicillium vulpinum</name>
    <dbReference type="NCBI Taxonomy" id="29845"/>
    <lineage>
        <taxon>Eukaryota</taxon>
        <taxon>Fungi</taxon>
        <taxon>Dikarya</taxon>
        <taxon>Ascomycota</taxon>
        <taxon>Pezizomycotina</taxon>
        <taxon>Eurotiomycetes</taxon>
        <taxon>Eurotiomycetidae</taxon>
        <taxon>Eurotiales</taxon>
        <taxon>Aspergillaceae</taxon>
        <taxon>Penicillium</taxon>
    </lineage>
</organism>
<keyword evidence="3" id="KW-1185">Reference proteome</keyword>
<feature type="compositionally biased region" description="Polar residues" evidence="1">
    <location>
        <begin position="252"/>
        <end position="261"/>
    </location>
</feature>